<feature type="repeat" description="PPR" evidence="2">
    <location>
        <begin position="275"/>
        <end position="309"/>
    </location>
</feature>
<dbReference type="PANTHER" id="PTHR47926:SF344">
    <property type="entry name" value="OS07G0636900 PROTEIN"/>
    <property type="match status" value="1"/>
</dbReference>
<feature type="repeat" description="PPR" evidence="2">
    <location>
        <begin position="376"/>
        <end position="410"/>
    </location>
</feature>
<gene>
    <name evidence="3" type="ORF">DCAR_0208276</name>
</gene>
<dbReference type="GO" id="GO:0003723">
    <property type="term" value="F:RNA binding"/>
    <property type="evidence" value="ECO:0007669"/>
    <property type="project" value="InterPro"/>
</dbReference>
<dbReference type="InterPro" id="IPR011990">
    <property type="entry name" value="TPR-like_helical_dom_sf"/>
</dbReference>
<dbReference type="Gene3D" id="1.25.40.10">
    <property type="entry name" value="Tetratricopeptide repeat domain"/>
    <property type="match status" value="5"/>
</dbReference>
<name>A0AAF1AQY9_DAUCS</name>
<dbReference type="GO" id="GO:0009451">
    <property type="term" value="P:RNA modification"/>
    <property type="evidence" value="ECO:0007669"/>
    <property type="project" value="InterPro"/>
</dbReference>
<keyword evidence="1" id="KW-0677">Repeat</keyword>
<evidence type="ECO:0000313" key="4">
    <source>
        <dbReference type="Proteomes" id="UP000077755"/>
    </source>
</evidence>
<keyword evidence="4" id="KW-1185">Reference proteome</keyword>
<dbReference type="InterPro" id="IPR046960">
    <property type="entry name" value="PPR_At4g14850-like_plant"/>
</dbReference>
<dbReference type="Pfam" id="PF20431">
    <property type="entry name" value="E_motif"/>
    <property type="match status" value="1"/>
</dbReference>
<dbReference type="PANTHER" id="PTHR47926">
    <property type="entry name" value="PENTATRICOPEPTIDE REPEAT-CONTAINING PROTEIN"/>
    <property type="match status" value="1"/>
</dbReference>
<dbReference type="FunFam" id="1.25.40.10:FF:000090">
    <property type="entry name" value="Pentatricopeptide repeat-containing protein, chloroplastic"/>
    <property type="match status" value="1"/>
</dbReference>
<organism evidence="3 4">
    <name type="scientific">Daucus carota subsp. sativus</name>
    <name type="common">Carrot</name>
    <dbReference type="NCBI Taxonomy" id="79200"/>
    <lineage>
        <taxon>Eukaryota</taxon>
        <taxon>Viridiplantae</taxon>
        <taxon>Streptophyta</taxon>
        <taxon>Embryophyta</taxon>
        <taxon>Tracheophyta</taxon>
        <taxon>Spermatophyta</taxon>
        <taxon>Magnoliopsida</taxon>
        <taxon>eudicotyledons</taxon>
        <taxon>Gunneridae</taxon>
        <taxon>Pentapetalae</taxon>
        <taxon>asterids</taxon>
        <taxon>campanulids</taxon>
        <taxon>Apiales</taxon>
        <taxon>Apiaceae</taxon>
        <taxon>Apioideae</taxon>
        <taxon>Scandiceae</taxon>
        <taxon>Daucinae</taxon>
        <taxon>Daucus</taxon>
        <taxon>Daucus sect. Daucus</taxon>
    </lineage>
</organism>
<protein>
    <submittedName>
        <fullName evidence="3">Uncharacterized protein</fullName>
    </submittedName>
</protein>
<dbReference type="AlphaFoldDB" id="A0AAF1AQY9"/>
<dbReference type="EMBL" id="CP093344">
    <property type="protein sequence ID" value="WOG89040.1"/>
    <property type="molecule type" value="Genomic_DNA"/>
</dbReference>
<sequence>MPALTNQPPFKTLLSYFHLNKTLPLIQPLHAKILTNGLQFSSLYASKLANVYIELGFLRSAYKVFDQITHKNLYSWNTMLSGYSKNNQSFDVLRIYKMMRSDIGRSDSFNLVFVIKACAELSRFRDGEAVHGLVVKLGFESDQFVVPRLINMYIDVECLDEAEKVFDVCCEKDLVVWGCMVKGCLRLCKYFRVFDFVRRMIMSGSEMDTSLLEMLVQACGNVLAGKEAKSCHGYLIKNKFLNCGISLQTSIIDSYMKCGFCDLGVKLFEEIPEKDVVSWTAVVAGFTKLGRGLEALGLFRQMLREAVAPNPVTFSSVILACSHMGSLELGKSVHCYMLRHAIELDTVNYTSFVDMYAKCGCIMMASRVFNLMPHKTVYSWTAMINGFGAHGMYSEAINLFDEMISQNQQPNSVTFVSILSACSHSGKVEEGWKYFNIMCREHGIVAKEEHFACMVDLLGRAGRICEALSLIDKMPMVPGASTWGALLSACKIHKLVELAEYVAKKLLPVETDKSSVYVLLFNIYADAGMWDKVKKLRLRFGEKGLHKSAGFSSIEVNEKLYVFTSKTKLASLFTELESVWISVTEQMRIFGHVYDMSFIINDAEDIVKK</sequence>
<dbReference type="Pfam" id="PF13041">
    <property type="entry name" value="PPR_2"/>
    <property type="match status" value="2"/>
</dbReference>
<feature type="repeat" description="PPR" evidence="2">
    <location>
        <begin position="72"/>
        <end position="102"/>
    </location>
</feature>
<reference evidence="3" key="2">
    <citation type="submission" date="2022-03" db="EMBL/GenBank/DDBJ databases">
        <title>Draft title - Genomic analysis of global carrot germplasm unveils the trajectory of domestication and the origin of high carotenoid orange carrot.</title>
        <authorList>
            <person name="Iorizzo M."/>
            <person name="Ellison S."/>
            <person name="Senalik D."/>
            <person name="Macko-Podgorni A."/>
            <person name="Grzebelus D."/>
            <person name="Bostan H."/>
            <person name="Rolling W."/>
            <person name="Curaba J."/>
            <person name="Simon P."/>
        </authorList>
    </citation>
    <scope>NUCLEOTIDE SEQUENCE</scope>
    <source>
        <tissue evidence="3">Leaf</tissue>
    </source>
</reference>
<dbReference type="Pfam" id="PF01535">
    <property type="entry name" value="PPR"/>
    <property type="match status" value="3"/>
</dbReference>
<dbReference type="InterPro" id="IPR046848">
    <property type="entry name" value="E_motif"/>
</dbReference>
<dbReference type="InterPro" id="IPR002885">
    <property type="entry name" value="PPR_rpt"/>
</dbReference>
<dbReference type="NCBIfam" id="TIGR00756">
    <property type="entry name" value="PPR"/>
    <property type="match status" value="4"/>
</dbReference>
<reference evidence="3" key="1">
    <citation type="journal article" date="2016" name="Nat. Genet.">
        <title>A high-quality carrot genome assembly provides new insights into carotenoid accumulation and asterid genome evolution.</title>
        <authorList>
            <person name="Iorizzo M."/>
            <person name="Ellison S."/>
            <person name="Senalik D."/>
            <person name="Zeng P."/>
            <person name="Satapoomin P."/>
            <person name="Huang J."/>
            <person name="Bowman M."/>
            <person name="Iovene M."/>
            <person name="Sanseverino W."/>
            <person name="Cavagnaro P."/>
            <person name="Yildiz M."/>
            <person name="Macko-Podgorni A."/>
            <person name="Moranska E."/>
            <person name="Grzebelus E."/>
            <person name="Grzebelus D."/>
            <person name="Ashrafi H."/>
            <person name="Zheng Z."/>
            <person name="Cheng S."/>
            <person name="Spooner D."/>
            <person name="Van Deynze A."/>
            <person name="Simon P."/>
        </authorList>
    </citation>
    <scope>NUCLEOTIDE SEQUENCE</scope>
    <source>
        <tissue evidence="3">Leaf</tissue>
    </source>
</reference>
<proteinExistence type="predicted"/>
<evidence type="ECO:0000256" key="1">
    <source>
        <dbReference type="ARBA" id="ARBA00022737"/>
    </source>
</evidence>
<accession>A0AAF1AQY9</accession>
<dbReference type="PROSITE" id="PS51375">
    <property type="entry name" value="PPR"/>
    <property type="match status" value="4"/>
</dbReference>
<evidence type="ECO:0000256" key="2">
    <source>
        <dbReference type="PROSITE-ProRule" id="PRU00708"/>
    </source>
</evidence>
<evidence type="ECO:0000313" key="3">
    <source>
        <dbReference type="EMBL" id="WOG89040.1"/>
    </source>
</evidence>
<feature type="repeat" description="PPR" evidence="2">
    <location>
        <begin position="411"/>
        <end position="446"/>
    </location>
</feature>
<dbReference type="Proteomes" id="UP000077755">
    <property type="component" value="Chromosome 2"/>
</dbReference>